<reference evidence="2" key="2">
    <citation type="submission" date="2020-11" db="EMBL/GenBank/DDBJ databases">
        <authorList>
            <person name="McCartney M.A."/>
            <person name="Auch B."/>
            <person name="Kono T."/>
            <person name="Mallez S."/>
            <person name="Becker A."/>
            <person name="Gohl D.M."/>
            <person name="Silverstein K.A.T."/>
            <person name="Koren S."/>
            <person name="Bechman K.B."/>
            <person name="Herman A."/>
            <person name="Abrahante J.E."/>
            <person name="Garbe J."/>
        </authorList>
    </citation>
    <scope>NUCLEOTIDE SEQUENCE</scope>
    <source>
        <strain evidence="2">Duluth1</strain>
        <tissue evidence="2">Whole animal</tissue>
    </source>
</reference>
<comment type="caution">
    <text evidence="2">The sequence shown here is derived from an EMBL/GenBank/DDBJ whole genome shotgun (WGS) entry which is preliminary data.</text>
</comment>
<name>A0A9D4J7T3_DREPO</name>
<dbReference type="InterPro" id="IPR050887">
    <property type="entry name" value="Beta-mannosidase_GH2"/>
</dbReference>
<organism evidence="2 3">
    <name type="scientific">Dreissena polymorpha</name>
    <name type="common">Zebra mussel</name>
    <name type="synonym">Mytilus polymorpha</name>
    <dbReference type="NCBI Taxonomy" id="45954"/>
    <lineage>
        <taxon>Eukaryota</taxon>
        <taxon>Metazoa</taxon>
        <taxon>Spiralia</taxon>
        <taxon>Lophotrochozoa</taxon>
        <taxon>Mollusca</taxon>
        <taxon>Bivalvia</taxon>
        <taxon>Autobranchia</taxon>
        <taxon>Heteroconchia</taxon>
        <taxon>Euheterodonta</taxon>
        <taxon>Imparidentia</taxon>
        <taxon>Neoheterodontei</taxon>
        <taxon>Myida</taxon>
        <taxon>Dreissenoidea</taxon>
        <taxon>Dreissenidae</taxon>
        <taxon>Dreissena</taxon>
    </lineage>
</organism>
<keyword evidence="3" id="KW-1185">Reference proteome</keyword>
<dbReference type="EMBL" id="JAIWYP010000007">
    <property type="protein sequence ID" value="KAH3798277.1"/>
    <property type="molecule type" value="Genomic_DNA"/>
</dbReference>
<sequence length="68" mass="8180">MIKINVKYMQIQIYETDYFYDLADELGILIWQDFMYACALYPTDDVFLSSVQQEVTYQVKIDENFMTN</sequence>
<gene>
    <name evidence="2" type="ORF">DPMN_151874</name>
</gene>
<proteinExistence type="predicted"/>
<dbReference type="GO" id="GO:0006516">
    <property type="term" value="P:glycoprotein catabolic process"/>
    <property type="evidence" value="ECO:0007669"/>
    <property type="project" value="TreeGrafter"/>
</dbReference>
<protein>
    <submittedName>
        <fullName evidence="2">Uncharacterized protein</fullName>
    </submittedName>
</protein>
<reference evidence="2" key="1">
    <citation type="journal article" date="2019" name="bioRxiv">
        <title>The Genome of the Zebra Mussel, Dreissena polymorpha: A Resource for Invasive Species Research.</title>
        <authorList>
            <person name="McCartney M.A."/>
            <person name="Auch B."/>
            <person name="Kono T."/>
            <person name="Mallez S."/>
            <person name="Zhang Y."/>
            <person name="Obille A."/>
            <person name="Becker A."/>
            <person name="Abrahante J.E."/>
            <person name="Garbe J."/>
            <person name="Badalamenti J.P."/>
            <person name="Herman A."/>
            <person name="Mangelson H."/>
            <person name="Liachko I."/>
            <person name="Sullivan S."/>
            <person name="Sone E.D."/>
            <person name="Koren S."/>
            <person name="Silverstein K.A.T."/>
            <person name="Beckman K.B."/>
            <person name="Gohl D.M."/>
        </authorList>
    </citation>
    <scope>NUCLEOTIDE SEQUENCE</scope>
    <source>
        <strain evidence="2">Duluth1</strain>
        <tissue evidence="2">Whole animal</tissue>
    </source>
</reference>
<evidence type="ECO:0000256" key="1">
    <source>
        <dbReference type="ARBA" id="ARBA00023295"/>
    </source>
</evidence>
<dbReference type="InterPro" id="IPR017853">
    <property type="entry name" value="GH"/>
</dbReference>
<keyword evidence="1" id="KW-0378">Hydrolase</keyword>
<dbReference type="SUPFAM" id="SSF51445">
    <property type="entry name" value="(Trans)glycosidases"/>
    <property type="match status" value="1"/>
</dbReference>
<dbReference type="Gene3D" id="3.20.20.80">
    <property type="entry name" value="Glycosidases"/>
    <property type="match status" value="1"/>
</dbReference>
<keyword evidence="1" id="KW-0326">Glycosidase</keyword>
<dbReference type="PANTHER" id="PTHR43730">
    <property type="entry name" value="BETA-MANNOSIDASE"/>
    <property type="match status" value="1"/>
</dbReference>
<dbReference type="AlphaFoldDB" id="A0A9D4J7T3"/>
<dbReference type="Proteomes" id="UP000828390">
    <property type="component" value="Unassembled WGS sequence"/>
</dbReference>
<accession>A0A9D4J7T3</accession>
<dbReference type="GO" id="GO:0004567">
    <property type="term" value="F:beta-mannosidase activity"/>
    <property type="evidence" value="ECO:0007669"/>
    <property type="project" value="TreeGrafter"/>
</dbReference>
<evidence type="ECO:0000313" key="2">
    <source>
        <dbReference type="EMBL" id="KAH3798277.1"/>
    </source>
</evidence>
<evidence type="ECO:0000313" key="3">
    <source>
        <dbReference type="Proteomes" id="UP000828390"/>
    </source>
</evidence>
<dbReference type="PANTHER" id="PTHR43730:SF1">
    <property type="entry name" value="BETA-MANNOSIDASE"/>
    <property type="match status" value="1"/>
</dbReference>